<evidence type="ECO:0000313" key="2">
    <source>
        <dbReference type="Proteomes" id="UP001054945"/>
    </source>
</evidence>
<reference evidence="1 2" key="1">
    <citation type="submission" date="2021-06" db="EMBL/GenBank/DDBJ databases">
        <title>Caerostris extrusa draft genome.</title>
        <authorList>
            <person name="Kono N."/>
            <person name="Arakawa K."/>
        </authorList>
    </citation>
    <scope>NUCLEOTIDE SEQUENCE [LARGE SCALE GENOMIC DNA]</scope>
</reference>
<dbReference type="EMBL" id="BPLR01002532">
    <property type="protein sequence ID" value="GIX74826.1"/>
    <property type="molecule type" value="Genomic_DNA"/>
</dbReference>
<keyword evidence="2" id="KW-1185">Reference proteome</keyword>
<proteinExistence type="predicted"/>
<accession>A0AAV4MS28</accession>
<organism evidence="1 2">
    <name type="scientific">Caerostris extrusa</name>
    <name type="common">Bark spider</name>
    <name type="synonym">Caerostris bankana</name>
    <dbReference type="NCBI Taxonomy" id="172846"/>
    <lineage>
        <taxon>Eukaryota</taxon>
        <taxon>Metazoa</taxon>
        <taxon>Ecdysozoa</taxon>
        <taxon>Arthropoda</taxon>
        <taxon>Chelicerata</taxon>
        <taxon>Arachnida</taxon>
        <taxon>Araneae</taxon>
        <taxon>Araneomorphae</taxon>
        <taxon>Entelegynae</taxon>
        <taxon>Araneoidea</taxon>
        <taxon>Araneidae</taxon>
        <taxon>Caerostris</taxon>
    </lineage>
</organism>
<dbReference type="Proteomes" id="UP001054945">
    <property type="component" value="Unassembled WGS sequence"/>
</dbReference>
<comment type="caution">
    <text evidence="1">The sequence shown here is derived from an EMBL/GenBank/DDBJ whole genome shotgun (WGS) entry which is preliminary data.</text>
</comment>
<protein>
    <submittedName>
        <fullName evidence="1">Uncharacterized protein</fullName>
    </submittedName>
</protein>
<sequence length="119" mass="13485">MLLLIFSSDWNLHTTSSSIPVRLEPAYYVFPPDPSDWNLHTTSSLQTRPTGTCILRLPSRPVRLEPAYYVFLQTRPTGTCILRLPSRPVRLEPAYYAFPPDPGCPKALISRTGCPEWLP</sequence>
<evidence type="ECO:0000313" key="1">
    <source>
        <dbReference type="EMBL" id="GIX74826.1"/>
    </source>
</evidence>
<dbReference type="AlphaFoldDB" id="A0AAV4MS28"/>
<name>A0AAV4MS28_CAEEX</name>
<gene>
    <name evidence="1" type="ORF">CEXT_119321</name>
</gene>